<evidence type="ECO:0000256" key="1">
    <source>
        <dbReference type="SAM" id="MobiDB-lite"/>
    </source>
</evidence>
<name>A0A168LNX5_ABSGL</name>
<dbReference type="GO" id="GO:0005739">
    <property type="term" value="C:mitochondrion"/>
    <property type="evidence" value="ECO:0007669"/>
    <property type="project" value="TreeGrafter"/>
</dbReference>
<evidence type="ECO:0008006" key="5">
    <source>
        <dbReference type="Google" id="ProtNLM"/>
    </source>
</evidence>
<dbReference type="FunCoup" id="A0A168LNX5">
    <property type="interactions" value="173"/>
</dbReference>
<dbReference type="OMA" id="MDYDIAD"/>
<dbReference type="OrthoDB" id="18139at2759"/>
<dbReference type="GO" id="GO:0005783">
    <property type="term" value="C:endoplasmic reticulum"/>
    <property type="evidence" value="ECO:0007669"/>
    <property type="project" value="InterPro"/>
</dbReference>
<keyword evidence="2" id="KW-0812">Transmembrane</keyword>
<dbReference type="InterPro" id="IPR012098">
    <property type="entry name" value="SND3_fun"/>
</dbReference>
<reference evidence="3" key="1">
    <citation type="submission" date="2016-04" db="EMBL/GenBank/DDBJ databases">
        <authorList>
            <person name="Evans L.H."/>
            <person name="Alamgir A."/>
            <person name="Owens N."/>
            <person name="Weber N.D."/>
            <person name="Virtaneva K."/>
            <person name="Barbian K."/>
            <person name="Babar A."/>
            <person name="Rosenke K."/>
        </authorList>
    </citation>
    <scope>NUCLEOTIDE SEQUENCE [LARGE SCALE GENOMIC DNA]</scope>
    <source>
        <strain evidence="3">CBS 101.48</strain>
    </source>
</reference>
<keyword evidence="2" id="KW-1133">Transmembrane helix</keyword>
<dbReference type="InParanoid" id="A0A168LNX5"/>
<dbReference type="GO" id="GO:0045047">
    <property type="term" value="P:protein targeting to ER"/>
    <property type="evidence" value="ECO:0007669"/>
    <property type="project" value="InterPro"/>
</dbReference>
<gene>
    <name evidence="3" type="primary">ABSGL_02661.1 scaffold 3684</name>
</gene>
<evidence type="ECO:0000313" key="4">
    <source>
        <dbReference type="Proteomes" id="UP000078561"/>
    </source>
</evidence>
<keyword evidence="4" id="KW-1185">Reference proteome</keyword>
<protein>
    <recommendedName>
        <fullName evidence="5">Inorganic phosphate transporter Pho88</fullName>
    </recommendedName>
</protein>
<dbReference type="PANTHER" id="PTHR28112:SF1">
    <property type="entry name" value="SRP-INDEPENDENT TARGETING PROTEIN 3"/>
    <property type="match status" value="1"/>
</dbReference>
<feature type="compositionally biased region" description="Basic and acidic residues" evidence="1">
    <location>
        <begin position="178"/>
        <end position="199"/>
    </location>
</feature>
<feature type="transmembrane region" description="Helical" evidence="2">
    <location>
        <begin position="44"/>
        <end position="61"/>
    </location>
</feature>
<accession>A0A168LNX5</accession>
<evidence type="ECO:0000313" key="3">
    <source>
        <dbReference type="EMBL" id="SAL97190.1"/>
    </source>
</evidence>
<sequence>MSDILRVVNHPLFNIVFFLIGKYLTKDLALDDPSVVGLVRNIYLVAQALILGLNYWLLAMVQKKNDQTTLRFVEPGPQGWDGSFGEDRLVNTTCMDYDVAQIKKDINKQFTGIAIIAFVHLQFHYIQPLLLQSIMGFKTFLVSKEARIHLWKESTSSGELRRPFRIESSFGMPVPENKQPRTDRASIKKVERATKVALD</sequence>
<organism evidence="3">
    <name type="scientific">Absidia glauca</name>
    <name type="common">Pin mould</name>
    <dbReference type="NCBI Taxonomy" id="4829"/>
    <lineage>
        <taxon>Eukaryota</taxon>
        <taxon>Fungi</taxon>
        <taxon>Fungi incertae sedis</taxon>
        <taxon>Mucoromycota</taxon>
        <taxon>Mucoromycotina</taxon>
        <taxon>Mucoromycetes</taxon>
        <taxon>Mucorales</taxon>
        <taxon>Cunninghamellaceae</taxon>
        <taxon>Absidia</taxon>
    </lineage>
</organism>
<dbReference type="PANTHER" id="PTHR28112">
    <property type="entry name" value="SRP-INDEPENDENT TARGETING PROTEIN 3"/>
    <property type="match status" value="1"/>
</dbReference>
<feature type="region of interest" description="Disordered" evidence="1">
    <location>
        <begin position="171"/>
        <end position="199"/>
    </location>
</feature>
<keyword evidence="2" id="KW-0472">Membrane</keyword>
<proteinExistence type="predicted"/>
<evidence type="ECO:0000256" key="2">
    <source>
        <dbReference type="SAM" id="Phobius"/>
    </source>
</evidence>
<dbReference type="AlphaFoldDB" id="A0A168LNX5"/>
<dbReference type="EMBL" id="LT551602">
    <property type="protein sequence ID" value="SAL97190.1"/>
    <property type="molecule type" value="Genomic_DNA"/>
</dbReference>
<dbReference type="Proteomes" id="UP000078561">
    <property type="component" value="Unassembled WGS sequence"/>
</dbReference>
<dbReference type="Pfam" id="PF10032">
    <property type="entry name" value="Pho88"/>
    <property type="match status" value="1"/>
</dbReference>
<feature type="transmembrane region" description="Helical" evidence="2">
    <location>
        <begin position="7"/>
        <end position="24"/>
    </location>
</feature>
<dbReference type="STRING" id="4829.A0A168LNX5"/>